<comment type="similarity">
    <text evidence="3">Belongs to the CFAP36 family.</text>
</comment>
<protein>
    <recommendedName>
        <fullName evidence="4">Cilia- and flagella-associated protein 36</fullName>
    </recommendedName>
    <alternativeName>
        <fullName evidence="9">Coiled-coil domain-containing protein 104</fullName>
    </alternativeName>
</protein>
<evidence type="ECO:0000256" key="6">
    <source>
        <dbReference type="ARBA" id="ARBA00023054"/>
    </source>
</evidence>
<reference evidence="11 12" key="1">
    <citation type="journal article" date="2015" name="Genome Biol. Evol.">
        <title>Comparative Genomics of a Bacterivorous Green Alga Reveals Evolutionary Causalities and Consequences of Phago-Mixotrophic Mode of Nutrition.</title>
        <authorList>
            <person name="Burns J.A."/>
            <person name="Paasch A."/>
            <person name="Narechania A."/>
            <person name="Kim E."/>
        </authorList>
    </citation>
    <scope>NUCLEOTIDE SEQUENCE [LARGE SCALE GENOMIC DNA]</scope>
    <source>
        <strain evidence="11 12">PLY_AMNH</strain>
    </source>
</reference>
<organism evidence="11 12">
    <name type="scientific">Cymbomonas tetramitiformis</name>
    <dbReference type="NCBI Taxonomy" id="36881"/>
    <lineage>
        <taxon>Eukaryota</taxon>
        <taxon>Viridiplantae</taxon>
        <taxon>Chlorophyta</taxon>
        <taxon>Pyramimonadophyceae</taxon>
        <taxon>Pyramimonadales</taxon>
        <taxon>Pyramimonadaceae</taxon>
        <taxon>Cymbomonas</taxon>
    </lineage>
</organism>
<keyword evidence="6" id="KW-0175">Coiled coil</keyword>
<evidence type="ECO:0000256" key="7">
    <source>
        <dbReference type="ARBA" id="ARBA00023069"/>
    </source>
</evidence>
<evidence type="ECO:0000313" key="12">
    <source>
        <dbReference type="Proteomes" id="UP001190700"/>
    </source>
</evidence>
<keyword evidence="7" id="KW-0969">Cilium</keyword>
<dbReference type="PANTHER" id="PTHR21532">
    <property type="entry name" value="PHOSPHODIESTERASE HL"/>
    <property type="match status" value="1"/>
</dbReference>
<feature type="domain" description="BART" evidence="10">
    <location>
        <begin position="151"/>
        <end position="267"/>
    </location>
</feature>
<feature type="domain" description="BART" evidence="10">
    <location>
        <begin position="4"/>
        <end position="121"/>
    </location>
</feature>
<evidence type="ECO:0000256" key="8">
    <source>
        <dbReference type="ARBA" id="ARBA00023273"/>
    </source>
</evidence>
<evidence type="ECO:0000256" key="9">
    <source>
        <dbReference type="ARBA" id="ARBA00031593"/>
    </source>
</evidence>
<evidence type="ECO:0000256" key="2">
    <source>
        <dbReference type="ARBA" id="ARBA00004496"/>
    </source>
</evidence>
<dbReference type="InterPro" id="IPR038888">
    <property type="entry name" value="CFAP36"/>
</dbReference>
<dbReference type="GO" id="GO:0005930">
    <property type="term" value="C:axoneme"/>
    <property type="evidence" value="ECO:0007669"/>
    <property type="project" value="TreeGrafter"/>
</dbReference>
<dbReference type="GO" id="GO:0097546">
    <property type="term" value="C:ciliary base"/>
    <property type="evidence" value="ECO:0007669"/>
    <property type="project" value="TreeGrafter"/>
</dbReference>
<dbReference type="Gene3D" id="1.20.1520.10">
    <property type="entry name" value="ADP-ribosylation factor-like 2-binding protein, domain"/>
    <property type="match status" value="2"/>
</dbReference>
<sequence>MPLLQELLSLVQSETYQDSLVNFFDQHCHKFCRQPGQKGYSDDMSKCEQSVEQYEVFKSYIALIESLLDEFLMERGMTQGELMEELKQGDAYNSAGAEGSGLRALAASTEYSEFLELILLHSDEQYDGHDGGGDAEEVESHSRVGASGEGLMEQLIEFVESDEYTTQIKEFMRSHCDLFCRQPGQDGSLSDVTKCEQSHEEHAVFDRYVELIEVLLADFLRSRNVSKEELIEKILESEGNDELSKKLAAILASVNYDRFLNSILVYSDEQYDSD</sequence>
<gene>
    <name evidence="11" type="ORF">CYMTET_25894</name>
</gene>
<evidence type="ECO:0000256" key="5">
    <source>
        <dbReference type="ARBA" id="ARBA00022490"/>
    </source>
</evidence>
<evidence type="ECO:0000256" key="1">
    <source>
        <dbReference type="ARBA" id="ARBA00004138"/>
    </source>
</evidence>
<dbReference type="InterPro" id="IPR042541">
    <property type="entry name" value="BART_sf"/>
</dbReference>
<accession>A0AAE0KYG9</accession>
<dbReference type="Proteomes" id="UP001190700">
    <property type="component" value="Unassembled WGS sequence"/>
</dbReference>
<evidence type="ECO:0000259" key="10">
    <source>
        <dbReference type="Pfam" id="PF11527"/>
    </source>
</evidence>
<name>A0AAE0KYG9_9CHLO</name>
<dbReference type="EMBL" id="LGRX02013924">
    <property type="protein sequence ID" value="KAK3265426.1"/>
    <property type="molecule type" value="Genomic_DNA"/>
</dbReference>
<keyword evidence="8" id="KW-0966">Cell projection</keyword>
<keyword evidence="5" id="KW-0963">Cytoplasm</keyword>
<evidence type="ECO:0000256" key="4">
    <source>
        <dbReference type="ARBA" id="ARBA00021815"/>
    </source>
</evidence>
<dbReference type="InterPro" id="IPR023379">
    <property type="entry name" value="BART_dom"/>
</dbReference>
<proteinExistence type="inferred from homology"/>
<comment type="caution">
    <text evidence="11">The sequence shown here is derived from an EMBL/GenBank/DDBJ whole genome shotgun (WGS) entry which is preliminary data.</text>
</comment>
<dbReference type="AlphaFoldDB" id="A0AAE0KYG9"/>
<dbReference type="Pfam" id="PF11527">
    <property type="entry name" value="ARL2_Bind_BART"/>
    <property type="match status" value="2"/>
</dbReference>
<evidence type="ECO:0000313" key="11">
    <source>
        <dbReference type="EMBL" id="KAK3265426.1"/>
    </source>
</evidence>
<evidence type="ECO:0000256" key="3">
    <source>
        <dbReference type="ARBA" id="ARBA00007460"/>
    </source>
</evidence>
<dbReference type="PANTHER" id="PTHR21532:SF0">
    <property type="entry name" value="CILIA- AND FLAGELLA-ASSOCIATED PROTEIN 36"/>
    <property type="match status" value="1"/>
</dbReference>
<keyword evidence="12" id="KW-1185">Reference proteome</keyword>
<comment type="subcellular location">
    <subcellularLocation>
        <location evidence="1">Cell projection</location>
        <location evidence="1">Cilium</location>
    </subcellularLocation>
    <subcellularLocation>
        <location evidence="2">Cytoplasm</location>
    </subcellularLocation>
</comment>